<name>A0AAE4I3V2_9ENTE</name>
<reference evidence="1" key="1">
    <citation type="submission" date="2023-03" db="EMBL/GenBank/DDBJ databases">
        <authorList>
            <person name="Shen W."/>
            <person name="Cai J."/>
        </authorList>
    </citation>
    <scope>NUCLEOTIDE SEQUENCE</scope>
    <source>
        <strain evidence="1">P69-2</strain>
    </source>
</reference>
<dbReference type="AlphaFoldDB" id="A0AAE4I3V2"/>
<comment type="caution">
    <text evidence="1">The sequence shown here is derived from an EMBL/GenBank/DDBJ whole genome shotgun (WGS) entry which is preliminary data.</text>
</comment>
<gene>
    <name evidence="1" type="ORF">P7H00_13045</name>
</gene>
<dbReference type="EMBL" id="JARQAI010000027">
    <property type="protein sequence ID" value="MDT2738037.1"/>
    <property type="molecule type" value="Genomic_DNA"/>
</dbReference>
<organism evidence="1 2">
    <name type="scientific">Enterococcus pseudoavium</name>
    <dbReference type="NCBI Taxonomy" id="44007"/>
    <lineage>
        <taxon>Bacteria</taxon>
        <taxon>Bacillati</taxon>
        <taxon>Bacillota</taxon>
        <taxon>Bacilli</taxon>
        <taxon>Lactobacillales</taxon>
        <taxon>Enterococcaceae</taxon>
        <taxon>Enterococcus</taxon>
    </lineage>
</organism>
<protein>
    <submittedName>
        <fullName evidence="1">Uncharacterized protein</fullName>
    </submittedName>
</protein>
<dbReference type="RefSeq" id="WP_311797503.1">
    <property type="nucleotide sequence ID" value="NZ_JARQAI010000027.1"/>
</dbReference>
<proteinExistence type="predicted"/>
<dbReference type="Proteomes" id="UP001180842">
    <property type="component" value="Unassembled WGS sequence"/>
</dbReference>
<accession>A0AAE4I3V2</accession>
<evidence type="ECO:0000313" key="2">
    <source>
        <dbReference type="Proteomes" id="UP001180842"/>
    </source>
</evidence>
<evidence type="ECO:0000313" key="1">
    <source>
        <dbReference type="EMBL" id="MDT2738037.1"/>
    </source>
</evidence>
<sequence>MRFNDGLTLFSLLNGDNNDTRNNILKSLYILEVHKGSAIFECEPYDYAYNTNKMDNTLEKICRVIDKREKVIFKKIQAECGREVDCLIFTFYDDMSVYAGGTKVIGKNMTINF</sequence>